<dbReference type="Proteomes" id="UP000243723">
    <property type="component" value="Unassembled WGS sequence"/>
</dbReference>
<evidence type="ECO:0000259" key="1">
    <source>
        <dbReference type="Pfam" id="PF05729"/>
    </source>
</evidence>
<dbReference type="InterPro" id="IPR007111">
    <property type="entry name" value="NACHT_NTPase"/>
</dbReference>
<feature type="domain" description="NACHT" evidence="1">
    <location>
        <begin position="252"/>
        <end position="347"/>
    </location>
</feature>
<dbReference type="OrthoDB" id="62952at2759"/>
<comment type="caution">
    <text evidence="2">The sequence shown here is derived from an EMBL/GenBank/DDBJ whole genome shotgun (WGS) entry which is preliminary data.</text>
</comment>
<dbReference type="EMBL" id="NHZQ01000331">
    <property type="protein sequence ID" value="PSK43017.1"/>
    <property type="molecule type" value="Genomic_DNA"/>
</dbReference>
<evidence type="ECO:0000313" key="2">
    <source>
        <dbReference type="EMBL" id="PSK43017.1"/>
    </source>
</evidence>
<reference evidence="2 3" key="1">
    <citation type="submission" date="2017-05" db="EMBL/GenBank/DDBJ databases">
        <title>Draft genome sequence of Elsinoe australis.</title>
        <authorList>
            <person name="Cheng Q."/>
        </authorList>
    </citation>
    <scope>NUCLEOTIDE SEQUENCE [LARGE SCALE GENOMIC DNA]</scope>
    <source>
        <strain evidence="2 3">NL1</strain>
    </source>
</reference>
<accession>A0A2P7Z469</accession>
<proteinExistence type="predicted"/>
<keyword evidence="3" id="KW-1185">Reference proteome</keyword>
<protein>
    <submittedName>
        <fullName evidence="2">LON peptidase N-terminal domain and RING finger protein</fullName>
    </submittedName>
</protein>
<dbReference type="AlphaFoldDB" id="A0A2P7Z469"/>
<dbReference type="PANTHER" id="PTHR10039">
    <property type="entry name" value="AMELOGENIN"/>
    <property type="match status" value="1"/>
</dbReference>
<gene>
    <name evidence="2" type="ORF">B9Z65_6971</name>
</gene>
<dbReference type="STRING" id="40998.A0A2P7Z469"/>
<name>A0A2P7Z469_9PEZI</name>
<dbReference type="Pfam" id="PF05729">
    <property type="entry name" value="NACHT"/>
    <property type="match status" value="1"/>
</dbReference>
<evidence type="ECO:0000313" key="3">
    <source>
        <dbReference type="Proteomes" id="UP000243723"/>
    </source>
</evidence>
<dbReference type="PANTHER" id="PTHR10039:SF10">
    <property type="entry name" value="NACHT DOMAIN-CONTAINING PROTEIN"/>
    <property type="match status" value="1"/>
</dbReference>
<organism evidence="2 3">
    <name type="scientific">Elsinoe australis</name>
    <dbReference type="NCBI Taxonomy" id="40998"/>
    <lineage>
        <taxon>Eukaryota</taxon>
        <taxon>Fungi</taxon>
        <taxon>Dikarya</taxon>
        <taxon>Ascomycota</taxon>
        <taxon>Pezizomycotina</taxon>
        <taxon>Dothideomycetes</taxon>
        <taxon>Dothideomycetidae</taxon>
        <taxon>Myriangiales</taxon>
        <taxon>Elsinoaceae</taxon>
        <taxon>Elsinoe</taxon>
    </lineage>
</organism>
<sequence>MIPRALANVPVNQSAPDVLGTRSNYSTDVWSAAFREAASSIEDCIDSTAAHSRSVEELLQNLNTIGRDAVQDSAFLRGVQHLQDARVPLESFKLALDLATPLTSLEPTTATVFGVVRSVTAIAISFASADLVLAKQIGEMLEHISYIDGCDTLGQKVDSNDIHRALVKVYQDILMFYKEARDILAKKGAKLLAKLVLDNARIPEIIEEFLGHAAMLQKVVEKATLEVLEDMRNMLYDCQSGDNFDTQNRYHNEQLRDLRSDLVSGSPAPAADAEKLKDFLQQVLQRVDRPLFFLVDGLDECDWRARNSLLALFTHLSSKSPRLKVVISARPEKGIHEQFHDAARINLEMDLEKDTLLATHLVTLNLPHLSQDVKSLVIERVSVSASGSAIWARMVIELIRIRQIQALGPMRSFLNQMPLPEALSKIYESLIVRCTLDDHENYQLALAALKFLAVARRPLSILELAWAATLARAPSDIRSVSALDELVDHQRILGLVHPFITRIDFQNLEARQVRLVHQSVKEFLLQMISSASHHLSPSHGGQELQYGQGGQVVDSMEALSLETCARYLLLKEIDEGDIFTPMQVAIDELPQEYDLFSDQISSVDYDRHCDWETWEESMIRYDPAEQGFGQLFVYASCYWLEHFGACRGICLSLDTVQDLCRAGSPRLSNWTRQNSRPDCVMKARFEFDGRLYDALSITALYGSETMVHHLLQDSNLDDGRFLPDTVISAADQIIQWSDTSRLALLLDYQRLKSQLQTSQFFKLIINRWSDIKFRNRDWDAIFHLLDQTMDSLSEEQWAEELLDEASQARCEPLVRLFTPGPGPATAGASR</sequence>